<comment type="subcellular location">
    <subcellularLocation>
        <location evidence="1">Nucleus</location>
    </subcellularLocation>
</comment>
<dbReference type="EnsemblMetazoa" id="CapteT82298">
    <property type="protein sequence ID" value="CapteP82298"/>
    <property type="gene ID" value="CapteG82298"/>
</dbReference>
<feature type="compositionally biased region" description="Basic residues" evidence="4">
    <location>
        <begin position="66"/>
        <end position="79"/>
    </location>
</feature>
<dbReference type="InterPro" id="IPR009723">
    <property type="entry name" value="Pop1_N"/>
</dbReference>
<dbReference type="FunCoup" id="R7TNU5">
    <property type="interactions" value="1298"/>
</dbReference>
<dbReference type="InterPro" id="IPR012590">
    <property type="entry name" value="POPLD_dom"/>
</dbReference>
<dbReference type="Pfam" id="PF08170">
    <property type="entry name" value="POPLD"/>
    <property type="match status" value="1"/>
</dbReference>
<dbReference type="InterPro" id="IPR039182">
    <property type="entry name" value="Pop1"/>
</dbReference>
<evidence type="ECO:0000259" key="6">
    <source>
        <dbReference type="Pfam" id="PF08170"/>
    </source>
</evidence>
<dbReference type="SUPFAM" id="SSF103025">
    <property type="entry name" value="Folate-binding domain"/>
    <property type="match status" value="1"/>
</dbReference>
<dbReference type="OMA" id="KALSPMC"/>
<evidence type="ECO:0000256" key="4">
    <source>
        <dbReference type="SAM" id="MobiDB-lite"/>
    </source>
</evidence>
<evidence type="ECO:0000256" key="3">
    <source>
        <dbReference type="ARBA" id="ARBA00023242"/>
    </source>
</evidence>
<feature type="region of interest" description="Disordered" evidence="4">
    <location>
        <begin position="48"/>
        <end position="80"/>
    </location>
</feature>
<reference evidence="9" key="1">
    <citation type="submission" date="2012-12" db="EMBL/GenBank/DDBJ databases">
        <authorList>
            <person name="Hellsten U."/>
            <person name="Grimwood J."/>
            <person name="Chapman J.A."/>
            <person name="Shapiro H."/>
            <person name="Aerts A."/>
            <person name="Otillar R.P."/>
            <person name="Terry A.Y."/>
            <person name="Boore J.L."/>
            <person name="Simakov O."/>
            <person name="Marletaz F."/>
            <person name="Cho S.-J."/>
            <person name="Edsinger-Gonzales E."/>
            <person name="Havlak P."/>
            <person name="Kuo D.-H."/>
            <person name="Larsson T."/>
            <person name="Lv J."/>
            <person name="Arendt D."/>
            <person name="Savage R."/>
            <person name="Osoegawa K."/>
            <person name="de Jong P."/>
            <person name="Lindberg D.R."/>
            <person name="Seaver E.C."/>
            <person name="Weisblat D.A."/>
            <person name="Putnam N.H."/>
            <person name="Grigoriev I.V."/>
            <person name="Rokhsar D.S."/>
        </authorList>
    </citation>
    <scope>NUCLEOTIDE SEQUENCE</scope>
    <source>
        <strain evidence="9">I ESC-2004</strain>
    </source>
</reference>
<evidence type="ECO:0000259" key="5">
    <source>
        <dbReference type="Pfam" id="PF06978"/>
    </source>
</evidence>
<feature type="domain" description="Pop1 N-terminal" evidence="5">
    <location>
        <begin position="1"/>
        <end position="77"/>
    </location>
</feature>
<reference evidence="7 9" key="2">
    <citation type="journal article" date="2013" name="Nature">
        <title>Insights into bilaterian evolution from three spiralian genomes.</title>
        <authorList>
            <person name="Simakov O."/>
            <person name="Marletaz F."/>
            <person name="Cho S.J."/>
            <person name="Edsinger-Gonzales E."/>
            <person name="Havlak P."/>
            <person name="Hellsten U."/>
            <person name="Kuo D.H."/>
            <person name="Larsson T."/>
            <person name="Lv J."/>
            <person name="Arendt D."/>
            <person name="Savage R."/>
            <person name="Osoegawa K."/>
            <person name="de Jong P."/>
            <person name="Grimwood J."/>
            <person name="Chapman J.A."/>
            <person name="Shapiro H."/>
            <person name="Aerts A."/>
            <person name="Otillar R.P."/>
            <person name="Terry A.Y."/>
            <person name="Boore J.L."/>
            <person name="Grigoriev I.V."/>
            <person name="Lindberg D.R."/>
            <person name="Seaver E.C."/>
            <person name="Weisblat D.A."/>
            <person name="Putnam N.H."/>
            <person name="Rokhsar D.S."/>
        </authorList>
    </citation>
    <scope>NUCLEOTIDE SEQUENCE</scope>
    <source>
        <strain evidence="7 9">I ESC-2004</strain>
    </source>
</reference>
<dbReference type="Proteomes" id="UP000014760">
    <property type="component" value="Unassembled WGS sequence"/>
</dbReference>
<dbReference type="STRING" id="283909.R7TNU5"/>
<organism evidence="7">
    <name type="scientific">Capitella teleta</name>
    <name type="common">Polychaete worm</name>
    <dbReference type="NCBI Taxonomy" id="283909"/>
    <lineage>
        <taxon>Eukaryota</taxon>
        <taxon>Metazoa</taxon>
        <taxon>Spiralia</taxon>
        <taxon>Lophotrochozoa</taxon>
        <taxon>Annelida</taxon>
        <taxon>Polychaeta</taxon>
        <taxon>Sedentaria</taxon>
        <taxon>Scolecida</taxon>
        <taxon>Capitellidae</taxon>
        <taxon>Capitella</taxon>
    </lineage>
</organism>
<feature type="non-terminal residue" evidence="7">
    <location>
        <position position="581"/>
    </location>
</feature>
<dbReference type="AlphaFoldDB" id="R7TNU5"/>
<feature type="domain" description="POPLD" evidence="6">
    <location>
        <begin position="480"/>
        <end position="571"/>
    </location>
</feature>
<name>R7TNU5_CAPTE</name>
<keyword evidence="2" id="KW-0819">tRNA processing</keyword>
<evidence type="ECO:0000313" key="7">
    <source>
        <dbReference type="EMBL" id="ELT93211.1"/>
    </source>
</evidence>
<evidence type="ECO:0000313" key="9">
    <source>
        <dbReference type="Proteomes" id="UP000014760"/>
    </source>
</evidence>
<dbReference type="PANTHER" id="PTHR22731">
    <property type="entry name" value="RIBONUCLEASES P/MRP PROTEIN SUBUNIT POP1"/>
    <property type="match status" value="1"/>
</dbReference>
<sequence>YVEGHLREMWAMDQALQQTSSNCLAMQCVPRHMRRRAASHDIRRLPRRMRAKAQWEHDKAGAAPKNSKRPSRRHRRRPRNLLSEYQRRSKGNVWLETHIWHAKRFHMAELWGYKIPLHPNDKGVRAAYRANQQHCLMHDLSYLCCLELQGPQDELIMGLRLLTSPETGLGFGAKSMLSGNREGSTFIYAKQRYPHKAICEVSFLWRPHDEAKGSARSLWLWVHPAAYDEAINEIVTTFELDKVEEMEAVEASESDEVVYRINPITNKAEIVPDVLPKILFRNGSVEFRSLKDTLCRFRLTGPLAQSILAEALKPSQLPATKSDEDSKWWQMYYMKKSCRKVLKEQHNVWACACEAASPAELPPHMVLGLTVRDPRLFIPQKKNLQPLNESDVETLRDFPEAVSSSPIWEKDVRESVKQTKITEQEFNSLRSKQFVPGRVLDLGNEESCVPVLLIQRPGRQSAALSHAGHPDHRTPGFAAGWDLILPSGWGMAFWISLVYRGARAAGLKELQSTAFELGHSYFPFSHPDTISSQKMEQLKYAELRGKYDRIPPAKRPNHAKLGVVAPFHFPWHQLTSEWLQR</sequence>
<reference evidence="8" key="3">
    <citation type="submission" date="2015-06" db="UniProtKB">
        <authorList>
            <consortium name="EnsemblMetazoa"/>
        </authorList>
    </citation>
    <scope>IDENTIFICATION</scope>
</reference>
<evidence type="ECO:0008006" key="10">
    <source>
        <dbReference type="Google" id="ProtNLM"/>
    </source>
</evidence>
<dbReference type="OrthoDB" id="442863at2759"/>
<dbReference type="EMBL" id="KB309839">
    <property type="protein sequence ID" value="ELT93211.1"/>
    <property type="molecule type" value="Genomic_DNA"/>
</dbReference>
<dbReference type="PANTHER" id="PTHR22731:SF3">
    <property type="entry name" value="RIBONUCLEASES P_MRP PROTEIN SUBUNIT POP1"/>
    <property type="match status" value="1"/>
</dbReference>
<feature type="domain" description="Pop1 N-terminal" evidence="5">
    <location>
        <begin position="83"/>
        <end position="150"/>
    </location>
</feature>
<protein>
    <recommendedName>
        <fullName evidence="10">Pop1 N-terminal domain-containing protein</fullName>
    </recommendedName>
</protein>
<dbReference type="HOGENOM" id="CLU_007205_1_1_1"/>
<evidence type="ECO:0000313" key="8">
    <source>
        <dbReference type="EnsemblMetazoa" id="CapteP82298"/>
    </source>
</evidence>
<gene>
    <name evidence="7" type="ORF">CAPTEDRAFT_82298</name>
</gene>
<evidence type="ECO:0000256" key="1">
    <source>
        <dbReference type="ARBA" id="ARBA00004123"/>
    </source>
</evidence>
<dbReference type="GO" id="GO:0000172">
    <property type="term" value="C:ribonuclease MRP complex"/>
    <property type="evidence" value="ECO:0007669"/>
    <property type="project" value="InterPro"/>
</dbReference>
<dbReference type="GO" id="GO:0005655">
    <property type="term" value="C:nucleolar ribonuclease P complex"/>
    <property type="evidence" value="ECO:0007669"/>
    <property type="project" value="InterPro"/>
</dbReference>
<evidence type="ECO:0000256" key="2">
    <source>
        <dbReference type="ARBA" id="ARBA00022694"/>
    </source>
</evidence>
<feature type="non-terminal residue" evidence="7">
    <location>
        <position position="1"/>
    </location>
</feature>
<proteinExistence type="predicted"/>
<keyword evidence="9" id="KW-1185">Reference proteome</keyword>
<accession>R7TNU5</accession>
<dbReference type="GO" id="GO:0001682">
    <property type="term" value="P:tRNA 5'-leader removal"/>
    <property type="evidence" value="ECO:0007669"/>
    <property type="project" value="InterPro"/>
</dbReference>
<dbReference type="Pfam" id="PF06978">
    <property type="entry name" value="POP1_N"/>
    <property type="match status" value="2"/>
</dbReference>
<dbReference type="EMBL" id="AMQN01012910">
    <property type="status" value="NOT_ANNOTATED_CDS"/>
    <property type="molecule type" value="Genomic_DNA"/>
</dbReference>
<keyword evidence="3" id="KW-0539">Nucleus</keyword>